<feature type="compositionally biased region" description="Low complexity" evidence="8">
    <location>
        <begin position="124"/>
        <end position="133"/>
    </location>
</feature>
<sequence>MAQSPIPPGTYPIQLSSSINPQPKKRRRDEGEIVAFKYAFKPASITQNTPGQYNVSSGIGGNGQLVFDTNTGIQQVFDVREEHNKARECVLVWDDEAKSFTLHALPSTLHLTLNRSTSRNKAPSVSSSTSSKSIPLAKSNTKPQDDEDDEKESPNREEAETPRPKKKSRPSQAVENRQTKGGKGMPSKKPLESAPIPLLSSSTGTTAKTKSTKKGTTKKPTAARGKGKKAVVELSTPTKFKSSEYIEDSDEEIAASESNAPQEEEVDEFANLLGESLAQGEEYDEDEEEDEESEEEEEDEGLGGARLVVGSASGAGGGGGIQAGRFFCVLFGFLLRAD</sequence>
<dbReference type="GO" id="GO:0003711">
    <property type="term" value="F:transcription elongation factor activity"/>
    <property type="evidence" value="ECO:0007669"/>
    <property type="project" value="TreeGrafter"/>
</dbReference>
<feature type="compositionally biased region" description="Pro residues" evidence="8">
    <location>
        <begin position="1"/>
        <end position="10"/>
    </location>
</feature>
<dbReference type="STRING" id="1296100.A0A1B9G0Y3"/>
<evidence type="ECO:0000256" key="5">
    <source>
        <dbReference type="ARBA" id="ARBA00023159"/>
    </source>
</evidence>
<dbReference type="Pfam" id="PF09816">
    <property type="entry name" value="EAF"/>
    <property type="match status" value="1"/>
</dbReference>
<feature type="compositionally biased region" description="Basic and acidic residues" evidence="8">
    <location>
        <begin position="152"/>
        <end position="163"/>
    </location>
</feature>
<dbReference type="RefSeq" id="XP_019045752.2">
    <property type="nucleotide sequence ID" value="XM_019192755.2"/>
</dbReference>
<evidence type="ECO:0000256" key="7">
    <source>
        <dbReference type="ARBA" id="ARBA00023242"/>
    </source>
</evidence>
<feature type="compositionally biased region" description="Gly residues" evidence="8">
    <location>
        <begin position="313"/>
        <end position="322"/>
    </location>
</feature>
<dbReference type="GO" id="GO:0032783">
    <property type="term" value="C:super elongation complex"/>
    <property type="evidence" value="ECO:0007669"/>
    <property type="project" value="InterPro"/>
</dbReference>
<feature type="domain" description="Transcription elongation factor Eaf N-terminal" evidence="9">
    <location>
        <begin position="11"/>
        <end position="116"/>
    </location>
</feature>
<dbReference type="InterPro" id="IPR019194">
    <property type="entry name" value="Tscrpt_elong_fac_Eaf_N"/>
</dbReference>
<comment type="similarity">
    <text evidence="2">Belongs to the EAF family.</text>
</comment>
<dbReference type="KEGG" id="kbi:30210542"/>
<comment type="subcellular location">
    <subcellularLocation>
        <location evidence="1">Nucleus</location>
    </subcellularLocation>
</comment>
<evidence type="ECO:0000256" key="2">
    <source>
        <dbReference type="ARBA" id="ARBA00007798"/>
    </source>
</evidence>
<keyword evidence="3" id="KW-0597">Phosphoprotein</keyword>
<keyword evidence="4" id="KW-0805">Transcription regulation</keyword>
<proteinExistence type="inferred from homology"/>
<feature type="compositionally biased region" description="Low complexity" evidence="8">
    <location>
        <begin position="200"/>
        <end position="209"/>
    </location>
</feature>
<accession>A0A1B9G0Y3</accession>
<reference evidence="10" key="1">
    <citation type="submission" date="2013-07" db="EMBL/GenBank/DDBJ databases">
        <title>The Genome Sequence of Cryptococcus bestiolae CBS10118.</title>
        <authorList>
            <consortium name="The Broad Institute Genome Sequencing Platform"/>
            <person name="Cuomo C."/>
            <person name="Litvintseva A."/>
            <person name="Chen Y."/>
            <person name="Heitman J."/>
            <person name="Sun S."/>
            <person name="Springer D."/>
            <person name="Dromer F."/>
            <person name="Young S.K."/>
            <person name="Zeng Q."/>
            <person name="Gargeya S."/>
            <person name="Fitzgerald M."/>
            <person name="Abouelleil A."/>
            <person name="Alvarado L."/>
            <person name="Berlin A.M."/>
            <person name="Chapman S.B."/>
            <person name="Dewar J."/>
            <person name="Goldberg J."/>
            <person name="Griggs A."/>
            <person name="Gujja S."/>
            <person name="Hansen M."/>
            <person name="Howarth C."/>
            <person name="Imamovic A."/>
            <person name="Larimer J."/>
            <person name="McCowan C."/>
            <person name="Murphy C."/>
            <person name="Pearson M."/>
            <person name="Priest M."/>
            <person name="Roberts A."/>
            <person name="Saif S."/>
            <person name="Shea T."/>
            <person name="Sykes S."/>
            <person name="Wortman J."/>
            <person name="Nusbaum C."/>
            <person name="Birren B."/>
        </authorList>
    </citation>
    <scope>NUCLEOTIDE SEQUENCE [LARGE SCALE GENOMIC DNA]</scope>
    <source>
        <strain evidence="10">CBS 10118</strain>
    </source>
</reference>
<feature type="compositionally biased region" description="Acidic residues" evidence="8">
    <location>
        <begin position="245"/>
        <end position="254"/>
    </location>
</feature>
<evidence type="ECO:0000313" key="10">
    <source>
        <dbReference type="EMBL" id="OCF24682.1"/>
    </source>
</evidence>
<feature type="compositionally biased region" description="Acidic residues" evidence="8">
    <location>
        <begin position="281"/>
        <end position="301"/>
    </location>
</feature>
<dbReference type="GeneID" id="30210542"/>
<evidence type="ECO:0000256" key="6">
    <source>
        <dbReference type="ARBA" id="ARBA00023163"/>
    </source>
</evidence>
<dbReference type="AlphaFoldDB" id="A0A1B9G0Y3"/>
<evidence type="ECO:0000256" key="1">
    <source>
        <dbReference type="ARBA" id="ARBA00004123"/>
    </source>
</evidence>
<name>A0A1B9G0Y3_9TREE</name>
<evidence type="ECO:0000256" key="8">
    <source>
        <dbReference type="SAM" id="MobiDB-lite"/>
    </source>
</evidence>
<feature type="region of interest" description="Disordered" evidence="8">
    <location>
        <begin position="115"/>
        <end position="322"/>
    </location>
</feature>
<dbReference type="VEuPathDB" id="FungiDB:I302_06143"/>
<dbReference type="PANTHER" id="PTHR15970:SF2">
    <property type="entry name" value="ELL-ASSOCIATED FACTOR EAF"/>
    <property type="match status" value="1"/>
</dbReference>
<dbReference type="EMBL" id="KI894022">
    <property type="protein sequence ID" value="OCF24682.1"/>
    <property type="molecule type" value="Genomic_DNA"/>
</dbReference>
<keyword evidence="6" id="KW-0804">Transcription</keyword>
<dbReference type="OrthoDB" id="125903at2759"/>
<dbReference type="PANTHER" id="PTHR15970">
    <property type="entry name" value="ELL-ASSOCIATED FACTOR EAF"/>
    <property type="match status" value="1"/>
</dbReference>
<evidence type="ECO:0000256" key="4">
    <source>
        <dbReference type="ARBA" id="ARBA00023015"/>
    </source>
</evidence>
<dbReference type="InterPro" id="IPR027093">
    <property type="entry name" value="EAF_fam"/>
</dbReference>
<organism evidence="10">
    <name type="scientific">Kwoniella bestiolae CBS 10118</name>
    <dbReference type="NCBI Taxonomy" id="1296100"/>
    <lineage>
        <taxon>Eukaryota</taxon>
        <taxon>Fungi</taxon>
        <taxon>Dikarya</taxon>
        <taxon>Basidiomycota</taxon>
        <taxon>Agaricomycotina</taxon>
        <taxon>Tremellomycetes</taxon>
        <taxon>Tremellales</taxon>
        <taxon>Cryptococcaceae</taxon>
        <taxon>Kwoniella</taxon>
    </lineage>
</organism>
<keyword evidence="5" id="KW-0010">Activator</keyword>
<dbReference type="GO" id="GO:0006368">
    <property type="term" value="P:transcription elongation by RNA polymerase II"/>
    <property type="evidence" value="ECO:0007669"/>
    <property type="project" value="InterPro"/>
</dbReference>
<reference evidence="10" key="2">
    <citation type="submission" date="2014-01" db="EMBL/GenBank/DDBJ databases">
        <title>Evolution of pathogenesis and genome organization in the Tremellales.</title>
        <authorList>
            <person name="Cuomo C."/>
            <person name="Litvintseva A."/>
            <person name="Heitman J."/>
            <person name="Chen Y."/>
            <person name="Sun S."/>
            <person name="Springer D."/>
            <person name="Dromer F."/>
            <person name="Young S."/>
            <person name="Zeng Q."/>
            <person name="Chapman S."/>
            <person name="Gujja S."/>
            <person name="Saif S."/>
            <person name="Birren B."/>
        </authorList>
    </citation>
    <scope>NUCLEOTIDE SEQUENCE</scope>
    <source>
        <strain evidence="10">CBS 10118</strain>
    </source>
</reference>
<evidence type="ECO:0000256" key="3">
    <source>
        <dbReference type="ARBA" id="ARBA00022553"/>
    </source>
</evidence>
<evidence type="ECO:0000259" key="9">
    <source>
        <dbReference type="Pfam" id="PF09816"/>
    </source>
</evidence>
<gene>
    <name evidence="10" type="ORF">I302_06143</name>
</gene>
<feature type="region of interest" description="Disordered" evidence="8">
    <location>
        <begin position="1"/>
        <end position="28"/>
    </location>
</feature>
<keyword evidence="7" id="KW-0539">Nucleus</keyword>
<protein>
    <recommendedName>
        <fullName evidence="9">Transcription elongation factor Eaf N-terminal domain-containing protein</fullName>
    </recommendedName>
</protein>